<gene>
    <name evidence="5" type="ORF">K489DRAFT_180922</name>
</gene>
<reference evidence="5" key="2">
    <citation type="submission" date="2020-04" db="EMBL/GenBank/DDBJ databases">
        <authorList>
            <consortium name="NCBI Genome Project"/>
        </authorList>
    </citation>
    <scope>NUCLEOTIDE SEQUENCE</scope>
    <source>
        <strain evidence="5">CBS 342.82</strain>
    </source>
</reference>
<dbReference type="Proteomes" id="UP000504637">
    <property type="component" value="Unplaced"/>
</dbReference>
<feature type="region of interest" description="Disordered" evidence="1">
    <location>
        <begin position="502"/>
        <end position="523"/>
    </location>
</feature>
<reference evidence="5" key="1">
    <citation type="submission" date="2020-01" db="EMBL/GenBank/DDBJ databases">
        <authorList>
            <consortium name="DOE Joint Genome Institute"/>
            <person name="Haridas S."/>
            <person name="Albert R."/>
            <person name="Binder M."/>
            <person name="Bloem J."/>
            <person name="Labutti K."/>
            <person name="Salamov A."/>
            <person name="Andreopoulos B."/>
            <person name="Baker S.E."/>
            <person name="Barry K."/>
            <person name="Bills G."/>
            <person name="Bluhm B.H."/>
            <person name="Cannon C."/>
            <person name="Castanera R."/>
            <person name="Culley D.E."/>
            <person name="Daum C."/>
            <person name="Ezra D."/>
            <person name="Gonzalez J.B."/>
            <person name="Henrissat B."/>
            <person name="Kuo A."/>
            <person name="Liang C."/>
            <person name="Lipzen A."/>
            <person name="Lutzoni F."/>
            <person name="Magnuson J."/>
            <person name="Mondo S."/>
            <person name="Nolan M."/>
            <person name="Ohm R."/>
            <person name="Pangilinan J."/>
            <person name="Park H.-J."/>
            <person name="Ramirez L."/>
            <person name="Alfaro M."/>
            <person name="Sun H."/>
            <person name="Tritt A."/>
            <person name="Yoshinaga Y."/>
            <person name="Zwiers L.-H."/>
            <person name="Turgeon B.G."/>
            <person name="Goodwin S.B."/>
            <person name="Spatafora J.W."/>
            <person name="Crous P.W."/>
            <person name="Grigoriev I.V."/>
        </authorList>
    </citation>
    <scope>NUCLEOTIDE SEQUENCE</scope>
    <source>
        <strain evidence="5">CBS 342.82</strain>
    </source>
</reference>
<dbReference type="Gene3D" id="3.30.300.30">
    <property type="match status" value="1"/>
</dbReference>
<evidence type="ECO:0000259" key="3">
    <source>
        <dbReference type="Pfam" id="PF13193"/>
    </source>
</evidence>
<dbReference type="Pfam" id="PF00501">
    <property type="entry name" value="AMP-binding"/>
    <property type="match status" value="1"/>
</dbReference>
<dbReference type="InterPro" id="IPR042099">
    <property type="entry name" value="ANL_N_sf"/>
</dbReference>
<dbReference type="Pfam" id="PF13193">
    <property type="entry name" value="AMP-binding_C"/>
    <property type="match status" value="1"/>
</dbReference>
<organism evidence="5">
    <name type="scientific">Dissoconium aciculare CBS 342.82</name>
    <dbReference type="NCBI Taxonomy" id="1314786"/>
    <lineage>
        <taxon>Eukaryota</taxon>
        <taxon>Fungi</taxon>
        <taxon>Dikarya</taxon>
        <taxon>Ascomycota</taxon>
        <taxon>Pezizomycotina</taxon>
        <taxon>Dothideomycetes</taxon>
        <taxon>Dothideomycetidae</taxon>
        <taxon>Mycosphaerellales</taxon>
        <taxon>Dissoconiaceae</taxon>
        <taxon>Dissoconium</taxon>
    </lineage>
</organism>
<dbReference type="SUPFAM" id="SSF56801">
    <property type="entry name" value="Acetyl-CoA synthetase-like"/>
    <property type="match status" value="1"/>
</dbReference>
<keyword evidence="4" id="KW-1185">Reference proteome</keyword>
<dbReference type="InterPro" id="IPR025110">
    <property type="entry name" value="AMP-bd_C"/>
</dbReference>
<name>A0A6J3M8N8_9PEZI</name>
<reference evidence="5" key="3">
    <citation type="submission" date="2025-08" db="UniProtKB">
        <authorList>
            <consortium name="RefSeq"/>
        </authorList>
    </citation>
    <scope>IDENTIFICATION</scope>
    <source>
        <strain evidence="5">CBS 342.82</strain>
    </source>
</reference>
<dbReference type="GeneID" id="54357259"/>
<feature type="domain" description="AMP-dependent synthetase/ligase" evidence="2">
    <location>
        <begin position="35"/>
        <end position="413"/>
    </location>
</feature>
<proteinExistence type="predicted"/>
<evidence type="ECO:0000256" key="1">
    <source>
        <dbReference type="SAM" id="MobiDB-lite"/>
    </source>
</evidence>
<dbReference type="GO" id="GO:0016405">
    <property type="term" value="F:CoA-ligase activity"/>
    <property type="evidence" value="ECO:0007669"/>
    <property type="project" value="TreeGrafter"/>
</dbReference>
<sequence length="585" mass="63324">MSETSLENQGRGGLVEYILRGNQIQDDENQVAVEVVTPGATKSHLTYGQLKRLALQLASGLKKAGLQHGDRVILASPNALNYMPVLLAVIAAGGCFLGASTSRTTEEFQHWIDTAEPSFILVHHSIVDKFTATSNRNAPYFVLDESPEATDKTFQSVQGKAWPHWSALLDGQADLQAPLPQYTDEYLANTPILFTMTSGSTGKRKAAIQTHKSLTAAISLLLEAYPPPPTPHRFITLSTLEPGHIGQTGESLMALRLRHRLLITAIRDPATVLDLIRTYRVDGCFTSPLVLNHIAHEATRDDLVSLKLTWTGGGTVPEAIMATVREKLPDGSDFYFGYGSTEAGIGCRRHVHDKNDHPAGYIDVGTFVPSVQVRVVDPTDGTIFSSSSTSDKDILTRSGVLQMRGASNFLGYWQRPDATAEAITEDGWVDTGDLVILDERTRHCWIVGRKKDVLKVGGSQVLPVDIEQCISQALPDTVEEVCVVGRPDEKYGEVPTAFIVPSRRNSTDANAAPSPAKSEDAKPSDLLIQSVHDVVNSQLGPLSKLAGGVHLVSELPRLGIGKFDKMLLKERAKNLPPGGGQGIVA</sequence>
<evidence type="ECO:0000313" key="5">
    <source>
        <dbReference type="RefSeq" id="XP_033461396.1"/>
    </source>
</evidence>
<evidence type="ECO:0000259" key="2">
    <source>
        <dbReference type="Pfam" id="PF00501"/>
    </source>
</evidence>
<evidence type="ECO:0000313" key="4">
    <source>
        <dbReference type="Proteomes" id="UP000504637"/>
    </source>
</evidence>
<dbReference type="RefSeq" id="XP_033461396.1">
    <property type="nucleotide sequence ID" value="XM_033599460.1"/>
</dbReference>
<dbReference type="AlphaFoldDB" id="A0A6J3M8N8"/>
<feature type="domain" description="AMP-binding enzyme C-terminal" evidence="3">
    <location>
        <begin position="476"/>
        <end position="562"/>
    </location>
</feature>
<accession>A0A6J3M8N8</accession>
<dbReference type="Gene3D" id="3.40.50.12780">
    <property type="entry name" value="N-terminal domain of ligase-like"/>
    <property type="match status" value="1"/>
</dbReference>
<dbReference type="InterPro" id="IPR045851">
    <property type="entry name" value="AMP-bd_C_sf"/>
</dbReference>
<dbReference type="InterPro" id="IPR000873">
    <property type="entry name" value="AMP-dep_synth/lig_dom"/>
</dbReference>
<protein>
    <submittedName>
        <fullName evidence="5">Acetyl-CoA synthetase-like protein</fullName>
    </submittedName>
</protein>
<dbReference type="PANTHER" id="PTHR24096">
    <property type="entry name" value="LONG-CHAIN-FATTY-ACID--COA LIGASE"/>
    <property type="match status" value="1"/>
</dbReference>
<dbReference type="OrthoDB" id="10253869at2759"/>